<feature type="transmembrane region" description="Helical" evidence="1">
    <location>
        <begin position="95"/>
        <end position="114"/>
    </location>
</feature>
<evidence type="ECO:0000313" key="2">
    <source>
        <dbReference type="EMBL" id="MFD1608850.1"/>
    </source>
</evidence>
<reference evidence="3" key="1">
    <citation type="journal article" date="2019" name="Int. J. Syst. Evol. Microbiol.">
        <title>The Global Catalogue of Microorganisms (GCM) 10K type strain sequencing project: providing services to taxonomists for standard genome sequencing and annotation.</title>
        <authorList>
            <consortium name="The Broad Institute Genomics Platform"/>
            <consortium name="The Broad Institute Genome Sequencing Center for Infectious Disease"/>
            <person name="Wu L."/>
            <person name="Ma J."/>
        </authorList>
    </citation>
    <scope>NUCLEOTIDE SEQUENCE [LARGE SCALE GENOMIC DNA]</scope>
    <source>
        <strain evidence="3">CGMCC 1.12376</strain>
    </source>
</reference>
<organism evidence="2 3">
    <name type="scientific">Oceanobacillus luteolus</name>
    <dbReference type="NCBI Taxonomy" id="1274358"/>
    <lineage>
        <taxon>Bacteria</taxon>
        <taxon>Bacillati</taxon>
        <taxon>Bacillota</taxon>
        <taxon>Bacilli</taxon>
        <taxon>Bacillales</taxon>
        <taxon>Bacillaceae</taxon>
        <taxon>Oceanobacillus</taxon>
    </lineage>
</organism>
<keyword evidence="1" id="KW-0812">Transmembrane</keyword>
<proteinExistence type="predicted"/>
<gene>
    <name evidence="2" type="ORF">ACFSBH_14590</name>
</gene>
<sequence>MKFSTRGDAHKLYLRLREMAPGDITKSRYLKETGEIKEFYQSLDSDTLQLIYYQVAKEKGGIGIIPIFATAVPWLLVLFSKPLEDYIIGNGNMNWMIFGTIYLMILTVSLIFHFKENAWAVVHSEIIKDILEERRD</sequence>
<keyword evidence="3" id="KW-1185">Reference proteome</keyword>
<dbReference type="EMBL" id="JBHUDE010000136">
    <property type="protein sequence ID" value="MFD1608850.1"/>
    <property type="molecule type" value="Genomic_DNA"/>
</dbReference>
<keyword evidence="1" id="KW-1133">Transmembrane helix</keyword>
<evidence type="ECO:0000313" key="3">
    <source>
        <dbReference type="Proteomes" id="UP001597221"/>
    </source>
</evidence>
<dbReference type="RefSeq" id="WP_379598293.1">
    <property type="nucleotide sequence ID" value="NZ_JBHUDE010000136.1"/>
</dbReference>
<name>A0ABW4HUK9_9BACI</name>
<evidence type="ECO:0000256" key="1">
    <source>
        <dbReference type="SAM" id="Phobius"/>
    </source>
</evidence>
<dbReference type="Proteomes" id="UP001597221">
    <property type="component" value="Unassembled WGS sequence"/>
</dbReference>
<keyword evidence="1" id="KW-0472">Membrane</keyword>
<comment type="caution">
    <text evidence="2">The sequence shown here is derived from an EMBL/GenBank/DDBJ whole genome shotgun (WGS) entry which is preliminary data.</text>
</comment>
<accession>A0ABW4HUK9</accession>
<protein>
    <submittedName>
        <fullName evidence="2">Uncharacterized protein</fullName>
    </submittedName>
</protein>
<feature type="transmembrane region" description="Helical" evidence="1">
    <location>
        <begin position="62"/>
        <end position="83"/>
    </location>
</feature>